<evidence type="ECO:0000256" key="1">
    <source>
        <dbReference type="ARBA" id="ARBA00004141"/>
    </source>
</evidence>
<evidence type="ECO:0000256" key="5">
    <source>
        <dbReference type="SAM" id="Phobius"/>
    </source>
</evidence>
<reference evidence="6 7" key="1">
    <citation type="submission" date="2020-06" db="EMBL/GenBank/DDBJ databases">
        <authorList>
            <person name="Li R."/>
            <person name="Bekaert M."/>
        </authorList>
    </citation>
    <scope>NUCLEOTIDE SEQUENCE [LARGE SCALE GENOMIC DNA]</scope>
    <source>
        <strain evidence="7">wild</strain>
    </source>
</reference>
<comment type="subcellular location">
    <subcellularLocation>
        <location evidence="1">Membrane</location>
        <topology evidence="1">Multi-pass membrane protein</topology>
    </subcellularLocation>
</comment>
<feature type="transmembrane region" description="Helical" evidence="5">
    <location>
        <begin position="97"/>
        <end position="120"/>
    </location>
</feature>
<dbReference type="PANTHER" id="PTHR16521:SF3">
    <property type="entry name" value="TYPE-1 ANGIOTENSIN II RECEPTOR-ASSOCIATED PROTEIN"/>
    <property type="match status" value="1"/>
</dbReference>
<protein>
    <submittedName>
        <fullName evidence="6">Uncharacterized protein</fullName>
    </submittedName>
</protein>
<keyword evidence="2 5" id="KW-0812">Transmembrane</keyword>
<evidence type="ECO:0000256" key="4">
    <source>
        <dbReference type="ARBA" id="ARBA00023136"/>
    </source>
</evidence>
<evidence type="ECO:0000313" key="6">
    <source>
        <dbReference type="EMBL" id="CAC5418021.1"/>
    </source>
</evidence>
<dbReference type="OrthoDB" id="8191171at2759"/>
<gene>
    <name evidence="6" type="ORF">MCOR_50484</name>
</gene>
<name>A0A6J8EFY0_MYTCO</name>
<feature type="transmembrane region" description="Helical" evidence="5">
    <location>
        <begin position="31"/>
        <end position="48"/>
    </location>
</feature>
<dbReference type="PANTHER" id="PTHR16521">
    <property type="entry name" value="TYPE-1 ANGIOTENSIN II RECEPTOR-ASSOCIATED PROTEIN"/>
    <property type="match status" value="1"/>
</dbReference>
<dbReference type="GO" id="GO:0005886">
    <property type="term" value="C:plasma membrane"/>
    <property type="evidence" value="ECO:0007669"/>
    <property type="project" value="TreeGrafter"/>
</dbReference>
<accession>A0A6J8EFY0</accession>
<dbReference type="AlphaFoldDB" id="A0A6J8EFY0"/>
<dbReference type="InterPro" id="IPR009436">
    <property type="entry name" value="AGTRAP"/>
</dbReference>
<evidence type="ECO:0000313" key="7">
    <source>
        <dbReference type="Proteomes" id="UP000507470"/>
    </source>
</evidence>
<keyword evidence="7" id="KW-1185">Reference proteome</keyword>
<evidence type="ECO:0000256" key="3">
    <source>
        <dbReference type="ARBA" id="ARBA00022989"/>
    </source>
</evidence>
<dbReference type="SMART" id="SM00805">
    <property type="entry name" value="AGTRAP"/>
    <property type="match status" value="1"/>
</dbReference>
<keyword evidence="4 5" id="KW-0472">Membrane</keyword>
<feature type="transmembrane region" description="Helical" evidence="5">
    <location>
        <begin position="7"/>
        <end position="25"/>
    </location>
</feature>
<dbReference type="EMBL" id="CACVKT020008847">
    <property type="protein sequence ID" value="CAC5418021.1"/>
    <property type="molecule type" value="Genomic_DNA"/>
</dbReference>
<keyword evidence="3 5" id="KW-1133">Transmembrane helix</keyword>
<dbReference type="Pfam" id="PF06396">
    <property type="entry name" value="AGTRAP"/>
    <property type="match status" value="1"/>
</dbReference>
<organism evidence="6 7">
    <name type="scientific">Mytilus coruscus</name>
    <name type="common">Sea mussel</name>
    <dbReference type="NCBI Taxonomy" id="42192"/>
    <lineage>
        <taxon>Eukaryota</taxon>
        <taxon>Metazoa</taxon>
        <taxon>Spiralia</taxon>
        <taxon>Lophotrochozoa</taxon>
        <taxon>Mollusca</taxon>
        <taxon>Bivalvia</taxon>
        <taxon>Autobranchia</taxon>
        <taxon>Pteriomorphia</taxon>
        <taxon>Mytilida</taxon>
        <taxon>Mytiloidea</taxon>
        <taxon>Mytilidae</taxon>
        <taxon>Mytilinae</taxon>
        <taxon>Mytilus</taxon>
    </lineage>
</organism>
<dbReference type="Proteomes" id="UP000507470">
    <property type="component" value="Unassembled WGS sequence"/>
</dbReference>
<evidence type="ECO:0000256" key="2">
    <source>
        <dbReference type="ARBA" id="ARBA00022692"/>
    </source>
</evidence>
<sequence>MESSKIVLKVTVIIHFILTVWATTSSFLPESYIYMNLFVLLIGVFANVHRKSEEAIFLFFVLHCFTIAQDVLFIGIYQPIADATYEVPKQPNTVKNMYRFSIGICILNLIIKPASAFLLYKVWQERQGKPVKLPFNIPWKASPVLPAKPNRRLSNVSEDDSEMATDLVASIYHGVDRSAEGCFDRTSTPRIMENSHLTL</sequence>
<feature type="transmembrane region" description="Helical" evidence="5">
    <location>
        <begin position="55"/>
        <end position="77"/>
    </location>
</feature>
<dbReference type="GO" id="GO:0038166">
    <property type="term" value="P:angiotensin-activated signaling pathway"/>
    <property type="evidence" value="ECO:0007669"/>
    <property type="project" value="InterPro"/>
</dbReference>
<proteinExistence type="predicted"/>